<gene>
    <name evidence="1" type="ORF">DZC52_07585</name>
</gene>
<reference evidence="1 2" key="1">
    <citation type="submission" date="2018-08" db="EMBL/GenBank/DDBJ databases">
        <title>Wenzhouxiangella salilacus sp. nov., a novel bacterium isolated from a saline lake in Xinjiang Province, China.</title>
        <authorList>
            <person name="Han S."/>
        </authorList>
    </citation>
    <scope>NUCLEOTIDE SEQUENCE [LARGE SCALE GENOMIC DNA]</scope>
    <source>
        <strain evidence="1 2">XDB06</strain>
    </source>
</reference>
<comment type="caution">
    <text evidence="1">The sequence shown here is derived from an EMBL/GenBank/DDBJ whole genome shotgun (WGS) entry which is preliminary data.</text>
</comment>
<protein>
    <submittedName>
        <fullName evidence="1">DUF2845 domain-containing protein</fullName>
    </submittedName>
</protein>
<organism evidence="1 2">
    <name type="scientific">Wenzhouxiangella sediminis</name>
    <dbReference type="NCBI Taxonomy" id="1792836"/>
    <lineage>
        <taxon>Bacteria</taxon>
        <taxon>Pseudomonadati</taxon>
        <taxon>Pseudomonadota</taxon>
        <taxon>Gammaproteobacteria</taxon>
        <taxon>Chromatiales</taxon>
        <taxon>Wenzhouxiangellaceae</taxon>
        <taxon>Wenzhouxiangella</taxon>
    </lineage>
</organism>
<dbReference type="AlphaFoldDB" id="A0A3E1KA27"/>
<accession>A0A3E1KA27</accession>
<evidence type="ECO:0000313" key="1">
    <source>
        <dbReference type="EMBL" id="RFF30582.1"/>
    </source>
</evidence>
<sequence length="60" mass="6739">MIAVGDSARAVFELGPDREWQLENQYGGSCGIRADFYERGKTVEIYIKGGKVVKICQRND</sequence>
<proteinExistence type="predicted"/>
<keyword evidence="2" id="KW-1185">Reference proteome</keyword>
<dbReference type="EMBL" id="QUZK01000034">
    <property type="protein sequence ID" value="RFF30582.1"/>
    <property type="molecule type" value="Genomic_DNA"/>
</dbReference>
<dbReference type="Proteomes" id="UP000260351">
    <property type="component" value="Unassembled WGS sequence"/>
</dbReference>
<evidence type="ECO:0000313" key="2">
    <source>
        <dbReference type="Proteomes" id="UP000260351"/>
    </source>
</evidence>
<name>A0A3E1KA27_9GAMM</name>